<sequence>MIAMCAWYLVIISSMVKALLHCSVKRSIVKKAQLSLAIK</sequence>
<dbReference type="EMBL" id="AYSL01001198">
    <property type="protein sequence ID" value="KTF06366.1"/>
    <property type="molecule type" value="Genomic_DNA"/>
</dbReference>
<name>A0A1B6NSB6_9ZZZZ</name>
<dbReference type="AlphaFoldDB" id="A0A1B6NSB6"/>
<evidence type="ECO:0000313" key="1">
    <source>
        <dbReference type="EMBL" id="KTF06366.1"/>
    </source>
</evidence>
<comment type="caution">
    <text evidence="1">The sequence shown here is derived from an EMBL/GenBank/DDBJ whole genome shotgun (WGS) entry which is preliminary data.</text>
</comment>
<protein>
    <submittedName>
        <fullName evidence="1">Uncharacterized protein</fullName>
    </submittedName>
</protein>
<proteinExistence type="predicted"/>
<reference evidence="1" key="1">
    <citation type="submission" date="2013-11" db="EMBL/GenBank/DDBJ databases">
        <title>Microbial diversity, functional groups and degradation webs in Northern and Southern Mediterranean and Red Sea marine crude oil polluted sites.</title>
        <authorList>
            <person name="Daffonchio D."/>
            <person name="Mapelli F."/>
            <person name="Ferrer M."/>
            <person name="Richter M."/>
            <person name="Cherif A."/>
            <person name="Malkawi H.I."/>
            <person name="Yakimov M.M."/>
            <person name="Abdel-Fattah Y.R."/>
            <person name="Blaghen M."/>
            <person name="Golyshin P.N."/>
            <person name="Kalogerakis N."/>
            <person name="Boon N."/>
            <person name="Magagnini M."/>
            <person name="Fava F."/>
        </authorList>
    </citation>
    <scope>NUCLEOTIDE SEQUENCE</scope>
</reference>
<accession>A0A1B6NSB6</accession>
<organism evidence="1">
    <name type="scientific">marine sediment metagenome</name>
    <dbReference type="NCBI Taxonomy" id="412755"/>
    <lineage>
        <taxon>unclassified sequences</taxon>
        <taxon>metagenomes</taxon>
        <taxon>ecological metagenomes</taxon>
    </lineage>
</organism>
<gene>
    <name evidence="1" type="ORF">MGSAQ_002138</name>
</gene>